<evidence type="ECO:0000256" key="3">
    <source>
        <dbReference type="ARBA" id="ARBA00022989"/>
    </source>
</evidence>
<reference evidence="9" key="2">
    <citation type="submission" date="2010-07" db="EMBL/GenBank/DDBJ databases">
        <authorList>
            <consortium name="The Broad Institute Genome Sequencing Platform"/>
            <consortium name="Broad Institute Genome Sequencing Center for Infectious Disease"/>
            <person name="Ma L.-J."/>
            <person name="Dead R."/>
            <person name="Young S."/>
            <person name="Zeng Q."/>
            <person name="Koehrsen M."/>
            <person name="Alvarado L."/>
            <person name="Berlin A."/>
            <person name="Chapman S.B."/>
            <person name="Chen Z."/>
            <person name="Freedman E."/>
            <person name="Gellesch M."/>
            <person name="Goldberg J."/>
            <person name="Griggs A."/>
            <person name="Gujja S."/>
            <person name="Heilman E.R."/>
            <person name="Heiman D."/>
            <person name="Hepburn T."/>
            <person name="Howarth C."/>
            <person name="Jen D."/>
            <person name="Larson L."/>
            <person name="Mehta T."/>
            <person name="Neiman D."/>
            <person name="Pearson M."/>
            <person name="Roberts A."/>
            <person name="Saif S."/>
            <person name="Shea T."/>
            <person name="Shenoy N."/>
            <person name="Sisk P."/>
            <person name="Stolte C."/>
            <person name="Sykes S."/>
            <person name="Walk T."/>
            <person name="White J."/>
            <person name="Yandava C."/>
            <person name="Haas B."/>
            <person name="Nusbaum C."/>
            <person name="Birren B."/>
        </authorList>
    </citation>
    <scope>NUCLEOTIDE SEQUENCE</scope>
    <source>
        <strain evidence="9">R3-111a-1</strain>
    </source>
</reference>
<dbReference type="PANTHER" id="PTHR33048:SF42">
    <property type="entry name" value="INTEGRAL MEMBRANE PROTEIN"/>
    <property type="match status" value="1"/>
</dbReference>
<organism evidence="9">
    <name type="scientific">Gaeumannomyces tritici (strain R3-111a-1)</name>
    <name type="common">Wheat and barley take-all root rot fungus</name>
    <name type="synonym">Gaeumannomyces graminis var. tritici</name>
    <dbReference type="NCBI Taxonomy" id="644352"/>
    <lineage>
        <taxon>Eukaryota</taxon>
        <taxon>Fungi</taxon>
        <taxon>Dikarya</taxon>
        <taxon>Ascomycota</taxon>
        <taxon>Pezizomycotina</taxon>
        <taxon>Sordariomycetes</taxon>
        <taxon>Sordariomycetidae</taxon>
        <taxon>Magnaporthales</taxon>
        <taxon>Magnaporthaceae</taxon>
        <taxon>Gaeumannomyces</taxon>
    </lineage>
</organism>
<reference evidence="9" key="3">
    <citation type="submission" date="2010-09" db="EMBL/GenBank/DDBJ databases">
        <title>Annotation of Gaeumannomyces graminis var. tritici R3-111a-1.</title>
        <authorList>
            <consortium name="The Broad Institute Genome Sequencing Platform"/>
            <person name="Ma L.-J."/>
            <person name="Dead R."/>
            <person name="Young S.K."/>
            <person name="Zeng Q."/>
            <person name="Gargeya S."/>
            <person name="Fitzgerald M."/>
            <person name="Haas B."/>
            <person name="Abouelleil A."/>
            <person name="Alvarado L."/>
            <person name="Arachchi H.M."/>
            <person name="Berlin A."/>
            <person name="Brown A."/>
            <person name="Chapman S.B."/>
            <person name="Chen Z."/>
            <person name="Dunbar C."/>
            <person name="Freedman E."/>
            <person name="Gearin G."/>
            <person name="Gellesch M."/>
            <person name="Goldberg J."/>
            <person name="Griggs A."/>
            <person name="Gujja S."/>
            <person name="Heiman D."/>
            <person name="Howarth C."/>
            <person name="Larson L."/>
            <person name="Lui A."/>
            <person name="MacDonald P.J.P."/>
            <person name="Mehta T."/>
            <person name="Montmayeur A."/>
            <person name="Murphy C."/>
            <person name="Neiman D."/>
            <person name="Pearson M."/>
            <person name="Priest M."/>
            <person name="Roberts A."/>
            <person name="Saif S."/>
            <person name="Shea T."/>
            <person name="Shenoy N."/>
            <person name="Sisk P."/>
            <person name="Stolte C."/>
            <person name="Sykes S."/>
            <person name="Yandava C."/>
            <person name="Wortman J."/>
            <person name="Nusbaum C."/>
            <person name="Birren B."/>
        </authorList>
    </citation>
    <scope>NUCLEOTIDE SEQUENCE</scope>
    <source>
        <strain evidence="9">R3-111a-1</strain>
    </source>
</reference>
<reference evidence="10" key="5">
    <citation type="submission" date="2018-04" db="UniProtKB">
        <authorList>
            <consortium name="EnsemblFungi"/>
        </authorList>
    </citation>
    <scope>IDENTIFICATION</scope>
    <source>
        <strain evidence="10">R3-111a-1</strain>
    </source>
</reference>
<feature type="compositionally biased region" description="Low complexity" evidence="6">
    <location>
        <begin position="337"/>
        <end position="346"/>
    </location>
</feature>
<name>J3NT87_GAET3</name>
<dbReference type="GO" id="GO:0016020">
    <property type="term" value="C:membrane"/>
    <property type="evidence" value="ECO:0007669"/>
    <property type="project" value="UniProtKB-SubCell"/>
</dbReference>
<dbReference type="PANTHER" id="PTHR33048">
    <property type="entry name" value="PTH11-LIKE INTEGRAL MEMBRANE PROTEIN (AFU_ORTHOLOGUE AFUA_5G11245)"/>
    <property type="match status" value="1"/>
</dbReference>
<dbReference type="InterPro" id="IPR049326">
    <property type="entry name" value="Rhodopsin_dom_fungi"/>
</dbReference>
<feature type="compositionally biased region" description="Gly residues" evidence="6">
    <location>
        <begin position="323"/>
        <end position="336"/>
    </location>
</feature>
<feature type="transmembrane region" description="Helical" evidence="7">
    <location>
        <begin position="165"/>
        <end position="186"/>
    </location>
</feature>
<evidence type="ECO:0000256" key="4">
    <source>
        <dbReference type="ARBA" id="ARBA00023136"/>
    </source>
</evidence>
<protein>
    <recommendedName>
        <fullName evidence="8">Rhodopsin domain-containing protein</fullName>
    </recommendedName>
</protein>
<keyword evidence="2 7" id="KW-0812">Transmembrane</keyword>
<evidence type="ECO:0000256" key="1">
    <source>
        <dbReference type="ARBA" id="ARBA00004141"/>
    </source>
</evidence>
<dbReference type="Pfam" id="PF20684">
    <property type="entry name" value="Fung_rhodopsin"/>
    <property type="match status" value="1"/>
</dbReference>
<feature type="domain" description="Rhodopsin" evidence="8">
    <location>
        <begin position="72"/>
        <end position="310"/>
    </location>
</feature>
<gene>
    <name evidence="10" type="primary">20344944</name>
    <name evidence="9" type="ORF">GGTG_04486</name>
</gene>
<dbReference type="EMBL" id="GL385396">
    <property type="protein sequence ID" value="EJT79402.1"/>
    <property type="molecule type" value="Genomic_DNA"/>
</dbReference>
<feature type="transmembrane region" description="Helical" evidence="7">
    <location>
        <begin position="215"/>
        <end position="235"/>
    </location>
</feature>
<dbReference type="AlphaFoldDB" id="J3NT87"/>
<dbReference type="STRING" id="644352.J3NT87"/>
<feature type="transmembrane region" description="Helical" evidence="7">
    <location>
        <begin position="247"/>
        <end position="265"/>
    </location>
</feature>
<evidence type="ECO:0000256" key="5">
    <source>
        <dbReference type="ARBA" id="ARBA00038359"/>
    </source>
</evidence>
<dbReference type="eggNOG" id="ENOG502SP0C">
    <property type="taxonomic scope" value="Eukaryota"/>
</dbReference>
<feature type="transmembrane region" description="Helical" evidence="7">
    <location>
        <begin position="128"/>
        <end position="145"/>
    </location>
</feature>
<dbReference type="HOGENOM" id="CLU_028200_3_0_1"/>
<evidence type="ECO:0000256" key="6">
    <source>
        <dbReference type="SAM" id="MobiDB-lite"/>
    </source>
</evidence>
<dbReference type="VEuPathDB" id="FungiDB:GGTG_04486"/>
<feature type="transmembrane region" description="Helical" evidence="7">
    <location>
        <begin position="285"/>
        <end position="305"/>
    </location>
</feature>
<comment type="similarity">
    <text evidence="5">Belongs to the SAT4 family.</text>
</comment>
<evidence type="ECO:0000256" key="2">
    <source>
        <dbReference type="ARBA" id="ARBA00022692"/>
    </source>
</evidence>
<evidence type="ECO:0000313" key="9">
    <source>
        <dbReference type="EMBL" id="EJT79402.1"/>
    </source>
</evidence>
<proteinExistence type="inferred from homology"/>
<feature type="transmembrane region" description="Helical" evidence="7">
    <location>
        <begin position="57"/>
        <end position="76"/>
    </location>
</feature>
<dbReference type="InterPro" id="IPR052337">
    <property type="entry name" value="SAT4-like"/>
</dbReference>
<reference evidence="10" key="4">
    <citation type="journal article" date="2015" name="G3 (Bethesda)">
        <title>Genome sequences of three phytopathogenic species of the Magnaporthaceae family of fungi.</title>
        <authorList>
            <person name="Okagaki L.H."/>
            <person name="Nunes C.C."/>
            <person name="Sailsbery J."/>
            <person name="Clay B."/>
            <person name="Brown D."/>
            <person name="John T."/>
            <person name="Oh Y."/>
            <person name="Young N."/>
            <person name="Fitzgerald M."/>
            <person name="Haas B.J."/>
            <person name="Zeng Q."/>
            <person name="Young S."/>
            <person name="Adiconis X."/>
            <person name="Fan L."/>
            <person name="Levin J.Z."/>
            <person name="Mitchell T.K."/>
            <person name="Okubara P.A."/>
            <person name="Farman M.L."/>
            <person name="Kohn L.M."/>
            <person name="Birren B."/>
            <person name="Ma L.-J."/>
            <person name="Dean R.A."/>
        </authorList>
    </citation>
    <scope>NUCLEOTIDE SEQUENCE</scope>
    <source>
        <strain evidence="10">R3-111a-1</strain>
    </source>
</reference>
<evidence type="ECO:0000256" key="7">
    <source>
        <dbReference type="SAM" id="Phobius"/>
    </source>
</evidence>
<evidence type="ECO:0000259" key="8">
    <source>
        <dbReference type="Pfam" id="PF20684"/>
    </source>
</evidence>
<sequence>MSSGQPGPGGFVTPPTTGPGGFVAPPTAGGNTTWPGFPPGFDPALLPHDDKGAELKATVWVLFALATIFFALRIYCRILKNRWLLYEDWVLLLSYICLFFNAIMVQVQTGLGYGKHFYDIPIENSNTMALYGLITITVAVMGQVWSKTSFAMTLLHITGPKAKVFVWFLIITINVFMTLGAIFFWVQCTPFSKAWTPLMVGGQCWDTKINISYGIFASVYSGLADIALALVPWQVIMGLNLKMQEKLGVALAMSMGGFAGAAAFVKASYLPTLAPVDFVYEGKGLVTWGAAETAVTIMAASIPVLRVLFRDMASSCGYVKGAGGKGGSGSGSGSGSGVSSSAASKGQHGALGNHAFVQASPTTGAHGGNNDFGFPAGQYQHYPPHAADPRRGRDVEAIADSYEMMWQDGPERKVYVR</sequence>
<dbReference type="OrthoDB" id="5417887at2759"/>
<dbReference type="RefSeq" id="XP_009220547.1">
    <property type="nucleotide sequence ID" value="XM_009222283.1"/>
</dbReference>
<keyword evidence="3 7" id="KW-1133">Transmembrane helix</keyword>
<dbReference type="GeneID" id="20344944"/>
<keyword evidence="4 7" id="KW-0472">Membrane</keyword>
<reference evidence="11" key="1">
    <citation type="submission" date="2010-07" db="EMBL/GenBank/DDBJ databases">
        <title>The genome sequence of Gaeumannomyces graminis var. tritici strain R3-111a-1.</title>
        <authorList>
            <consortium name="The Broad Institute Genome Sequencing Platform"/>
            <person name="Ma L.-J."/>
            <person name="Dead R."/>
            <person name="Young S."/>
            <person name="Zeng Q."/>
            <person name="Koehrsen M."/>
            <person name="Alvarado L."/>
            <person name="Berlin A."/>
            <person name="Chapman S.B."/>
            <person name="Chen Z."/>
            <person name="Freedman E."/>
            <person name="Gellesch M."/>
            <person name="Goldberg J."/>
            <person name="Griggs A."/>
            <person name="Gujja S."/>
            <person name="Heilman E.R."/>
            <person name="Heiman D."/>
            <person name="Hepburn T."/>
            <person name="Howarth C."/>
            <person name="Jen D."/>
            <person name="Larson L."/>
            <person name="Mehta T."/>
            <person name="Neiman D."/>
            <person name="Pearson M."/>
            <person name="Roberts A."/>
            <person name="Saif S."/>
            <person name="Shea T."/>
            <person name="Shenoy N."/>
            <person name="Sisk P."/>
            <person name="Stolte C."/>
            <person name="Sykes S."/>
            <person name="Walk T."/>
            <person name="White J."/>
            <person name="Yandava C."/>
            <person name="Haas B."/>
            <person name="Nusbaum C."/>
            <person name="Birren B."/>
        </authorList>
    </citation>
    <scope>NUCLEOTIDE SEQUENCE [LARGE SCALE GENOMIC DNA]</scope>
    <source>
        <strain evidence="11">R3-111a-1</strain>
    </source>
</reference>
<comment type="subcellular location">
    <subcellularLocation>
        <location evidence="1">Membrane</location>
        <topology evidence="1">Multi-pass membrane protein</topology>
    </subcellularLocation>
</comment>
<dbReference type="EnsemblFungi" id="EJT79402">
    <property type="protein sequence ID" value="EJT79402"/>
    <property type="gene ID" value="GGTG_04486"/>
</dbReference>
<evidence type="ECO:0000313" key="11">
    <source>
        <dbReference type="Proteomes" id="UP000006039"/>
    </source>
</evidence>
<dbReference type="Proteomes" id="UP000006039">
    <property type="component" value="Unassembled WGS sequence"/>
</dbReference>
<feature type="transmembrane region" description="Helical" evidence="7">
    <location>
        <begin position="88"/>
        <end position="108"/>
    </location>
</feature>
<accession>J3NT87</accession>
<evidence type="ECO:0000313" key="10">
    <source>
        <dbReference type="EnsemblFungi" id="EJT79402"/>
    </source>
</evidence>
<feature type="region of interest" description="Disordered" evidence="6">
    <location>
        <begin position="323"/>
        <end position="347"/>
    </location>
</feature>
<keyword evidence="11" id="KW-1185">Reference proteome</keyword>